<proteinExistence type="predicted"/>
<keyword evidence="1" id="KW-0812">Transmembrane</keyword>
<sequence length="104" mass="11760">MAARTRTTLFSLVLFFWGCISSWVVSFVQDPYRVLVFLALSLFLILTAARSEQNRRSFLILCHSLSICSKQNKVPFNFCECLSMIYPPSDAVNSKSSRIGTQAL</sequence>
<evidence type="ECO:0000313" key="2">
    <source>
        <dbReference type="EMBL" id="KAH6896833.1"/>
    </source>
</evidence>
<evidence type="ECO:0000256" key="1">
    <source>
        <dbReference type="SAM" id="Phobius"/>
    </source>
</evidence>
<dbReference type="AlphaFoldDB" id="A0A9P8WG26"/>
<dbReference type="Proteomes" id="UP000777438">
    <property type="component" value="Unassembled WGS sequence"/>
</dbReference>
<organism evidence="2 3">
    <name type="scientific">Thelonectria olida</name>
    <dbReference type="NCBI Taxonomy" id="1576542"/>
    <lineage>
        <taxon>Eukaryota</taxon>
        <taxon>Fungi</taxon>
        <taxon>Dikarya</taxon>
        <taxon>Ascomycota</taxon>
        <taxon>Pezizomycotina</taxon>
        <taxon>Sordariomycetes</taxon>
        <taxon>Hypocreomycetidae</taxon>
        <taxon>Hypocreales</taxon>
        <taxon>Nectriaceae</taxon>
        <taxon>Thelonectria</taxon>
    </lineage>
</organism>
<keyword evidence="1" id="KW-1133">Transmembrane helix</keyword>
<dbReference type="EMBL" id="JAGPYM010000003">
    <property type="protein sequence ID" value="KAH6896833.1"/>
    <property type="molecule type" value="Genomic_DNA"/>
</dbReference>
<keyword evidence="3" id="KW-1185">Reference proteome</keyword>
<accession>A0A9P8WG26</accession>
<protein>
    <submittedName>
        <fullName evidence="2">Uncharacterized protein</fullName>
    </submittedName>
</protein>
<comment type="caution">
    <text evidence="2">The sequence shown here is derived from an EMBL/GenBank/DDBJ whole genome shotgun (WGS) entry which is preliminary data.</text>
</comment>
<feature type="transmembrane region" description="Helical" evidence="1">
    <location>
        <begin position="32"/>
        <end position="49"/>
    </location>
</feature>
<gene>
    <name evidence="2" type="ORF">B0T10DRAFT_165590</name>
</gene>
<keyword evidence="1" id="KW-0472">Membrane</keyword>
<evidence type="ECO:0000313" key="3">
    <source>
        <dbReference type="Proteomes" id="UP000777438"/>
    </source>
</evidence>
<name>A0A9P8WG26_9HYPO</name>
<reference evidence="2 3" key="1">
    <citation type="journal article" date="2021" name="Nat. Commun.">
        <title>Genetic determinants of endophytism in the Arabidopsis root mycobiome.</title>
        <authorList>
            <person name="Mesny F."/>
            <person name="Miyauchi S."/>
            <person name="Thiergart T."/>
            <person name="Pickel B."/>
            <person name="Atanasova L."/>
            <person name="Karlsson M."/>
            <person name="Huettel B."/>
            <person name="Barry K.W."/>
            <person name="Haridas S."/>
            <person name="Chen C."/>
            <person name="Bauer D."/>
            <person name="Andreopoulos W."/>
            <person name="Pangilinan J."/>
            <person name="LaButti K."/>
            <person name="Riley R."/>
            <person name="Lipzen A."/>
            <person name="Clum A."/>
            <person name="Drula E."/>
            <person name="Henrissat B."/>
            <person name="Kohler A."/>
            <person name="Grigoriev I.V."/>
            <person name="Martin F.M."/>
            <person name="Hacquard S."/>
        </authorList>
    </citation>
    <scope>NUCLEOTIDE SEQUENCE [LARGE SCALE GENOMIC DNA]</scope>
    <source>
        <strain evidence="2 3">MPI-CAGE-CH-0241</strain>
    </source>
</reference>